<reference evidence="2" key="1">
    <citation type="submission" date="2020-06" db="EMBL/GenBank/DDBJ databases">
        <authorList>
            <person name="Li T."/>
            <person name="Hu X."/>
            <person name="Zhang T."/>
            <person name="Song X."/>
            <person name="Zhang H."/>
            <person name="Dai N."/>
            <person name="Sheng W."/>
            <person name="Hou X."/>
            <person name="Wei L."/>
        </authorList>
    </citation>
    <scope>NUCLEOTIDE SEQUENCE</scope>
    <source>
        <strain evidence="2">3651</strain>
        <tissue evidence="2">Leaf</tissue>
    </source>
</reference>
<feature type="region of interest" description="Disordered" evidence="1">
    <location>
        <begin position="111"/>
        <end position="140"/>
    </location>
</feature>
<accession>A0AAE1Y8B8</accession>
<protein>
    <submittedName>
        <fullName evidence="2">Uncharacterized protein</fullName>
    </submittedName>
</protein>
<gene>
    <name evidence="2" type="ORF">Salat_1715600</name>
</gene>
<organism evidence="2 3">
    <name type="scientific">Sesamum alatum</name>
    <dbReference type="NCBI Taxonomy" id="300844"/>
    <lineage>
        <taxon>Eukaryota</taxon>
        <taxon>Viridiplantae</taxon>
        <taxon>Streptophyta</taxon>
        <taxon>Embryophyta</taxon>
        <taxon>Tracheophyta</taxon>
        <taxon>Spermatophyta</taxon>
        <taxon>Magnoliopsida</taxon>
        <taxon>eudicotyledons</taxon>
        <taxon>Gunneridae</taxon>
        <taxon>Pentapetalae</taxon>
        <taxon>asterids</taxon>
        <taxon>lamiids</taxon>
        <taxon>Lamiales</taxon>
        <taxon>Pedaliaceae</taxon>
        <taxon>Sesamum</taxon>
    </lineage>
</organism>
<comment type="caution">
    <text evidence="2">The sequence shown here is derived from an EMBL/GenBank/DDBJ whole genome shotgun (WGS) entry which is preliminary data.</text>
</comment>
<name>A0AAE1Y8B8_9LAMI</name>
<keyword evidence="3" id="KW-1185">Reference proteome</keyword>
<proteinExistence type="predicted"/>
<evidence type="ECO:0000313" key="3">
    <source>
        <dbReference type="Proteomes" id="UP001293254"/>
    </source>
</evidence>
<sequence>MGNGFVPPLRFGFFVVPPPPLLSGQGPSHLFSPRCKNPSLNTCGTSASRAWMLGGSAYLATLDAPRPAMWTESGKGLQRGSGARTRDLQDRVLEGDVKRDAEITDSESFIPETTQGLGGVHQQKNVVNNDGGKGELQALS</sequence>
<dbReference type="EMBL" id="JACGWO010000006">
    <property type="protein sequence ID" value="KAK4425217.1"/>
    <property type="molecule type" value="Genomic_DNA"/>
</dbReference>
<evidence type="ECO:0000256" key="1">
    <source>
        <dbReference type="SAM" id="MobiDB-lite"/>
    </source>
</evidence>
<reference evidence="2" key="2">
    <citation type="journal article" date="2024" name="Plant">
        <title>Genomic evolution and insights into agronomic trait innovations of Sesamum species.</title>
        <authorList>
            <person name="Miao H."/>
            <person name="Wang L."/>
            <person name="Qu L."/>
            <person name="Liu H."/>
            <person name="Sun Y."/>
            <person name="Le M."/>
            <person name="Wang Q."/>
            <person name="Wei S."/>
            <person name="Zheng Y."/>
            <person name="Lin W."/>
            <person name="Duan Y."/>
            <person name="Cao H."/>
            <person name="Xiong S."/>
            <person name="Wang X."/>
            <person name="Wei L."/>
            <person name="Li C."/>
            <person name="Ma Q."/>
            <person name="Ju M."/>
            <person name="Zhao R."/>
            <person name="Li G."/>
            <person name="Mu C."/>
            <person name="Tian Q."/>
            <person name="Mei H."/>
            <person name="Zhang T."/>
            <person name="Gao T."/>
            <person name="Zhang H."/>
        </authorList>
    </citation>
    <scope>NUCLEOTIDE SEQUENCE</scope>
    <source>
        <strain evidence="2">3651</strain>
    </source>
</reference>
<dbReference type="AlphaFoldDB" id="A0AAE1Y8B8"/>
<dbReference type="Proteomes" id="UP001293254">
    <property type="component" value="Unassembled WGS sequence"/>
</dbReference>
<evidence type="ECO:0000313" key="2">
    <source>
        <dbReference type="EMBL" id="KAK4425217.1"/>
    </source>
</evidence>